<dbReference type="PANTHER" id="PTHR33112">
    <property type="entry name" value="DOMAIN PROTEIN, PUTATIVE-RELATED"/>
    <property type="match status" value="1"/>
</dbReference>
<dbReference type="Pfam" id="PF06985">
    <property type="entry name" value="HET"/>
    <property type="match status" value="1"/>
</dbReference>
<dbReference type="EMBL" id="JARVKM010000008">
    <property type="protein sequence ID" value="KAK9780012.1"/>
    <property type="molecule type" value="Genomic_DNA"/>
</dbReference>
<proteinExistence type="predicted"/>
<comment type="caution">
    <text evidence="2">The sequence shown here is derived from an EMBL/GenBank/DDBJ whole genome shotgun (WGS) entry which is preliminary data.</text>
</comment>
<evidence type="ECO:0000313" key="3">
    <source>
        <dbReference type="Proteomes" id="UP001465668"/>
    </source>
</evidence>
<dbReference type="PANTHER" id="PTHR33112:SF1">
    <property type="entry name" value="HETEROKARYON INCOMPATIBILITY DOMAIN-CONTAINING PROTEIN"/>
    <property type="match status" value="1"/>
</dbReference>
<evidence type="ECO:0000313" key="2">
    <source>
        <dbReference type="EMBL" id="KAK9780012.1"/>
    </source>
</evidence>
<gene>
    <name evidence="2" type="ORF">SCAR479_03136</name>
</gene>
<organism evidence="2 3">
    <name type="scientific">Seiridium cardinale</name>
    <dbReference type="NCBI Taxonomy" id="138064"/>
    <lineage>
        <taxon>Eukaryota</taxon>
        <taxon>Fungi</taxon>
        <taxon>Dikarya</taxon>
        <taxon>Ascomycota</taxon>
        <taxon>Pezizomycotina</taxon>
        <taxon>Sordariomycetes</taxon>
        <taxon>Xylariomycetidae</taxon>
        <taxon>Amphisphaeriales</taxon>
        <taxon>Sporocadaceae</taxon>
        <taxon>Seiridium</taxon>
    </lineage>
</organism>
<reference evidence="2 3" key="1">
    <citation type="submission" date="2024-02" db="EMBL/GenBank/DDBJ databases">
        <title>First draft genome assembly of two strains of Seiridium cardinale.</title>
        <authorList>
            <person name="Emiliani G."/>
            <person name="Scali E."/>
        </authorList>
    </citation>
    <scope>NUCLEOTIDE SEQUENCE [LARGE SCALE GENOMIC DNA]</scope>
    <source>
        <strain evidence="2 3">BM-138-000479</strain>
    </source>
</reference>
<accession>A0ABR2Y1P8</accession>
<feature type="domain" description="Heterokaryon incompatibility" evidence="1">
    <location>
        <begin position="182"/>
        <end position="318"/>
    </location>
</feature>
<keyword evidence="3" id="KW-1185">Reference proteome</keyword>
<name>A0ABR2Y1P8_9PEZI</name>
<sequence length="708" mass="80120">MAEGIEDQQEHLCQRCRGIDLEDLFEERTSQTYVEAGPPIIFYRVPEWASGACSLCNFFLGMISGEERSSTEVLYIFKTSQALRNGSTNGTPLDAPKMEFRPSLTIQSHPGTPPNTPGIYVNCSKGPNKGVILNHEKVDYEPLRGWCKMIEQIPREAMDVLPVNVIDCHKRELVPVKGPCDYVALSYVWGKVVVQETAPEGQSLPHQLPRTVEDAMAVVRELGLRYLWVDRYCLDQSNKAEFQAQLDQMAEIYRHALLTIIGAAGSDADYGLPGVNSRVRTKQPRIKIGDCTLWSSMSDPRKLVRESAWMSRAWTYQEGVFSCNWIAFTDEQVFYQRSNKEWTTQERWWKVSCEMFPQGGLGADANCPLLNMYDNVWKNEGAIHFLLGQYTTRNLTYESDAVNGALGLLKRCENGPYCMSHYFGIPILGPLINHRKAMGRDLSRSWTLTEAFLVNLCWKGREAGARRLEFPSWSWAGWQVDYERPAQSLTYLGLYSGSTTKVDLFVRLKELIEWETMCYNKNWDVYEDTSTLPRELYIQGPTIPLTICRGSGIFHPITNGHAAALSPMSLCAKFSEDDCEVFIEVNLVDAAVEATIAESGAVNLKGVLLRQKDHQQLSVENKNYHDDQVWCFALLVLDGEDGATRVGSLELKPENYVVHWKSDVDHAAAKDGTWIATTYTEYMDCSDCRKRALQSLVGNQKVEMTKIL</sequence>
<dbReference type="InterPro" id="IPR010730">
    <property type="entry name" value="HET"/>
</dbReference>
<dbReference type="Proteomes" id="UP001465668">
    <property type="component" value="Unassembled WGS sequence"/>
</dbReference>
<protein>
    <submittedName>
        <fullName evidence="2">Heterokaryon incompatibility protein-domain-containing protein</fullName>
    </submittedName>
</protein>
<evidence type="ECO:0000259" key="1">
    <source>
        <dbReference type="Pfam" id="PF06985"/>
    </source>
</evidence>